<dbReference type="PROSITE" id="PS50088">
    <property type="entry name" value="ANK_REPEAT"/>
    <property type="match status" value="1"/>
</dbReference>
<dbReference type="SUPFAM" id="SSF48403">
    <property type="entry name" value="Ankyrin repeat"/>
    <property type="match status" value="1"/>
</dbReference>
<gene>
    <name evidence="3" type="ORF">QBC46DRAFT_347603</name>
</gene>
<dbReference type="InterPro" id="IPR036322">
    <property type="entry name" value="WD40_repeat_dom_sf"/>
</dbReference>
<dbReference type="SUPFAM" id="SSF50978">
    <property type="entry name" value="WD40 repeat-like"/>
    <property type="match status" value="1"/>
</dbReference>
<dbReference type="EMBL" id="MU853987">
    <property type="protein sequence ID" value="KAK3934474.1"/>
    <property type="molecule type" value="Genomic_DNA"/>
</dbReference>
<feature type="repeat" description="WD" evidence="2">
    <location>
        <begin position="57"/>
        <end position="87"/>
    </location>
</feature>
<keyword evidence="4" id="KW-1185">Reference proteome</keyword>
<organism evidence="3 4">
    <name type="scientific">Diplogelasinospora grovesii</name>
    <dbReference type="NCBI Taxonomy" id="303347"/>
    <lineage>
        <taxon>Eukaryota</taxon>
        <taxon>Fungi</taxon>
        <taxon>Dikarya</taxon>
        <taxon>Ascomycota</taxon>
        <taxon>Pezizomycotina</taxon>
        <taxon>Sordariomycetes</taxon>
        <taxon>Sordariomycetidae</taxon>
        <taxon>Sordariales</taxon>
        <taxon>Diplogelasinosporaceae</taxon>
        <taxon>Diplogelasinospora</taxon>
    </lineage>
</organism>
<keyword evidence="1" id="KW-0040">ANK repeat</keyword>
<dbReference type="InterPro" id="IPR015943">
    <property type="entry name" value="WD40/YVTN_repeat-like_dom_sf"/>
</dbReference>
<keyword evidence="2" id="KW-0853">WD repeat</keyword>
<dbReference type="Gene3D" id="2.130.10.10">
    <property type="entry name" value="YVTN repeat-like/Quinoprotein amine dehydrogenase"/>
    <property type="match status" value="1"/>
</dbReference>
<evidence type="ECO:0000256" key="2">
    <source>
        <dbReference type="PROSITE-ProRule" id="PRU00221"/>
    </source>
</evidence>
<evidence type="ECO:0000313" key="3">
    <source>
        <dbReference type="EMBL" id="KAK3934474.1"/>
    </source>
</evidence>
<dbReference type="PROSITE" id="PS50294">
    <property type="entry name" value="WD_REPEATS_REGION"/>
    <property type="match status" value="1"/>
</dbReference>
<dbReference type="InterPro" id="IPR036770">
    <property type="entry name" value="Ankyrin_rpt-contain_sf"/>
</dbReference>
<name>A0AAN6RZ47_9PEZI</name>
<dbReference type="AlphaFoldDB" id="A0AAN6RZ47"/>
<dbReference type="PROSITE" id="PS50082">
    <property type="entry name" value="WD_REPEATS_2"/>
    <property type="match status" value="1"/>
</dbReference>
<sequence length="87" mass="9477">MARLLLDNGADLESKFKDGRTPLSFAAECGHEAAAEREHEAVVQLLLEKGAAHLQTLKRHSDDVWAVAFSPDGGMLTSCSRDNTVRL</sequence>
<feature type="repeat" description="ANK" evidence="1">
    <location>
        <begin position="18"/>
        <end position="51"/>
    </location>
</feature>
<dbReference type="Proteomes" id="UP001303473">
    <property type="component" value="Unassembled WGS sequence"/>
</dbReference>
<protein>
    <submittedName>
        <fullName evidence="3">Uncharacterized protein</fullName>
    </submittedName>
</protein>
<dbReference type="Gene3D" id="1.25.40.20">
    <property type="entry name" value="Ankyrin repeat-containing domain"/>
    <property type="match status" value="1"/>
</dbReference>
<dbReference type="Pfam" id="PF00023">
    <property type="entry name" value="Ank"/>
    <property type="match status" value="1"/>
</dbReference>
<comment type="caution">
    <text evidence="3">The sequence shown here is derived from an EMBL/GenBank/DDBJ whole genome shotgun (WGS) entry which is preliminary data.</text>
</comment>
<dbReference type="InterPro" id="IPR002110">
    <property type="entry name" value="Ankyrin_rpt"/>
</dbReference>
<dbReference type="Pfam" id="PF00400">
    <property type="entry name" value="WD40"/>
    <property type="match status" value="1"/>
</dbReference>
<dbReference type="InterPro" id="IPR001680">
    <property type="entry name" value="WD40_rpt"/>
</dbReference>
<evidence type="ECO:0000313" key="4">
    <source>
        <dbReference type="Proteomes" id="UP001303473"/>
    </source>
</evidence>
<evidence type="ECO:0000256" key="1">
    <source>
        <dbReference type="PROSITE-ProRule" id="PRU00023"/>
    </source>
</evidence>
<accession>A0AAN6RZ47</accession>
<proteinExistence type="predicted"/>
<dbReference type="PROSITE" id="PS50297">
    <property type="entry name" value="ANK_REP_REGION"/>
    <property type="match status" value="1"/>
</dbReference>
<reference evidence="4" key="1">
    <citation type="journal article" date="2023" name="Mol. Phylogenet. Evol.">
        <title>Genome-scale phylogeny and comparative genomics of the fungal order Sordariales.</title>
        <authorList>
            <person name="Hensen N."/>
            <person name="Bonometti L."/>
            <person name="Westerberg I."/>
            <person name="Brannstrom I.O."/>
            <person name="Guillou S."/>
            <person name="Cros-Aarteil S."/>
            <person name="Calhoun S."/>
            <person name="Haridas S."/>
            <person name="Kuo A."/>
            <person name="Mondo S."/>
            <person name="Pangilinan J."/>
            <person name="Riley R."/>
            <person name="LaButti K."/>
            <person name="Andreopoulos B."/>
            <person name="Lipzen A."/>
            <person name="Chen C."/>
            <person name="Yan M."/>
            <person name="Daum C."/>
            <person name="Ng V."/>
            <person name="Clum A."/>
            <person name="Steindorff A."/>
            <person name="Ohm R.A."/>
            <person name="Martin F."/>
            <person name="Silar P."/>
            <person name="Natvig D.O."/>
            <person name="Lalanne C."/>
            <person name="Gautier V."/>
            <person name="Ament-Velasquez S.L."/>
            <person name="Kruys A."/>
            <person name="Hutchinson M.I."/>
            <person name="Powell A.J."/>
            <person name="Barry K."/>
            <person name="Miller A.N."/>
            <person name="Grigoriev I.V."/>
            <person name="Debuchy R."/>
            <person name="Gladieux P."/>
            <person name="Hiltunen Thoren M."/>
            <person name="Johannesson H."/>
        </authorList>
    </citation>
    <scope>NUCLEOTIDE SEQUENCE [LARGE SCALE GENOMIC DNA]</scope>
    <source>
        <strain evidence="4">CBS 340.73</strain>
    </source>
</reference>